<feature type="repeat" description="ANK" evidence="3">
    <location>
        <begin position="460"/>
        <end position="492"/>
    </location>
</feature>
<comment type="caution">
    <text evidence="4">The sequence shown here is derived from an EMBL/GenBank/DDBJ whole genome shotgun (WGS) entry which is preliminary data.</text>
</comment>
<dbReference type="SUPFAM" id="SSF48403">
    <property type="entry name" value="Ankyrin repeat"/>
    <property type="match status" value="2"/>
</dbReference>
<evidence type="ECO:0000256" key="3">
    <source>
        <dbReference type="PROSITE-ProRule" id="PRU00023"/>
    </source>
</evidence>
<evidence type="ECO:0008006" key="6">
    <source>
        <dbReference type="Google" id="ProtNLM"/>
    </source>
</evidence>
<accession>A0A9W8Q9H3</accession>
<reference evidence="4" key="1">
    <citation type="journal article" date="2023" name="Access Microbiol">
        <title>De-novo genome assembly for Akanthomyces muscarius, a biocontrol agent of insect agricultural pests.</title>
        <authorList>
            <person name="Erdos Z."/>
            <person name="Studholme D.J."/>
            <person name="Raymond B."/>
            <person name="Sharma M."/>
        </authorList>
    </citation>
    <scope>NUCLEOTIDE SEQUENCE</scope>
    <source>
        <strain evidence="4">Ve6</strain>
    </source>
</reference>
<evidence type="ECO:0000313" key="5">
    <source>
        <dbReference type="Proteomes" id="UP001144673"/>
    </source>
</evidence>
<dbReference type="Pfam" id="PF12796">
    <property type="entry name" value="Ank_2"/>
    <property type="match status" value="2"/>
</dbReference>
<feature type="repeat" description="ANK" evidence="3">
    <location>
        <begin position="527"/>
        <end position="569"/>
    </location>
</feature>
<dbReference type="InterPro" id="IPR002110">
    <property type="entry name" value="Ankyrin_rpt"/>
</dbReference>
<evidence type="ECO:0000256" key="1">
    <source>
        <dbReference type="ARBA" id="ARBA00022737"/>
    </source>
</evidence>
<organism evidence="4 5">
    <name type="scientific">Akanthomyces muscarius</name>
    <name type="common">Entomopathogenic fungus</name>
    <name type="synonym">Lecanicillium muscarium</name>
    <dbReference type="NCBI Taxonomy" id="2231603"/>
    <lineage>
        <taxon>Eukaryota</taxon>
        <taxon>Fungi</taxon>
        <taxon>Dikarya</taxon>
        <taxon>Ascomycota</taxon>
        <taxon>Pezizomycotina</taxon>
        <taxon>Sordariomycetes</taxon>
        <taxon>Hypocreomycetidae</taxon>
        <taxon>Hypocreales</taxon>
        <taxon>Cordycipitaceae</taxon>
        <taxon>Akanthomyces</taxon>
    </lineage>
</organism>
<dbReference type="EMBL" id="JAJHUN010000009">
    <property type="protein sequence ID" value="KAJ4150566.1"/>
    <property type="molecule type" value="Genomic_DNA"/>
</dbReference>
<dbReference type="PROSITE" id="PS50088">
    <property type="entry name" value="ANK_REPEAT"/>
    <property type="match status" value="5"/>
</dbReference>
<dbReference type="RefSeq" id="XP_056052280.1">
    <property type="nucleotide sequence ID" value="XM_056200432.1"/>
</dbReference>
<dbReference type="GeneID" id="80898470"/>
<sequence>MTATRRLDELAAELIIEIARNLWLGDMSQLAQANRRLYQIIDPLLYQLDAQPYYQYALFWAARHDLPTVAERALRAGTLALSRYGEPSCLRPFGQVLLNVGLIEALTPPDLDTPIRTPLDIAAGEGHTKVVGVLLRHLQSMEYANIKTAAIRRTALHGQVETMDMILRHAGYAPECAAQVVEMAFCEAAKAGQRAVLERLLETKDGPAAVDTSAQYYRTAMMEAAGAGHDEAWDLLSSIHPIVELDANPVTQHEQLLHPLRMQVTGKGCRGILELVEKFISLGLDLTRETAISSLLYEACLRDNAPLSEMLLTYSANEQRDREVLFRRFHMFPQVSKMLLARGIPRSIYEEVFQDAVSGERINEAWMAVSAMHSATQCIVGNAGDMLHVACHGASLELVQLLLSVGSSQERRDRAEWQRHNRRPLQVLMDNGREDERFKIAALLLEAGADPNQRGDIEPKGDSPLSSACAKGLPKVAQLLLEHGADPTYLGKGRKSVLHTTCLECLDVALIQDLLNRGADPMARTFGGATPLHELCLASRARVSGNPTVRYQIVKLLIAHGADPNAENATGATPLHHASFKTAVDPEDAKVVLALLEHGADIEKRSKRGYGPPLSLAFSSANPYVVSLLLAQGAHLSQHSLSGYCGQFYELIRDESSDAWLHEMIKTLLAHGADKGILHGGILLPLSQQSRTINSLRLLLMRGVTPEKGVIIVLRKRDDRLRTEALARALGMVSVEPGGSFNFDTERSVALSWPDEKKEKPHWMEEEEEDVMYY</sequence>
<dbReference type="Gene3D" id="1.25.40.20">
    <property type="entry name" value="Ankyrin repeat-containing domain"/>
    <property type="match status" value="4"/>
</dbReference>
<keyword evidence="1" id="KW-0677">Repeat</keyword>
<gene>
    <name evidence="4" type="ORF">LMH87_011311</name>
</gene>
<feature type="repeat" description="ANK" evidence="3">
    <location>
        <begin position="382"/>
        <end position="414"/>
    </location>
</feature>
<keyword evidence="5" id="KW-1185">Reference proteome</keyword>
<proteinExistence type="predicted"/>
<dbReference type="PANTHER" id="PTHR24198:SF165">
    <property type="entry name" value="ANKYRIN REPEAT-CONTAINING PROTEIN-RELATED"/>
    <property type="match status" value="1"/>
</dbReference>
<dbReference type="InterPro" id="IPR036770">
    <property type="entry name" value="Ankyrin_rpt-contain_sf"/>
</dbReference>
<dbReference type="Proteomes" id="UP001144673">
    <property type="component" value="Chromosome 4"/>
</dbReference>
<dbReference type="SMART" id="SM00248">
    <property type="entry name" value="ANK"/>
    <property type="match status" value="11"/>
</dbReference>
<dbReference type="AlphaFoldDB" id="A0A9W8Q9H3"/>
<feature type="repeat" description="ANK" evidence="3">
    <location>
        <begin position="570"/>
        <end position="607"/>
    </location>
</feature>
<dbReference type="PANTHER" id="PTHR24198">
    <property type="entry name" value="ANKYRIN REPEAT AND PROTEIN KINASE DOMAIN-CONTAINING PROTEIN"/>
    <property type="match status" value="1"/>
</dbReference>
<dbReference type="PROSITE" id="PS50297">
    <property type="entry name" value="ANK_REP_REGION"/>
    <property type="match status" value="2"/>
</dbReference>
<feature type="repeat" description="ANK" evidence="3">
    <location>
        <begin position="420"/>
        <end position="456"/>
    </location>
</feature>
<dbReference type="PRINTS" id="PR01415">
    <property type="entry name" value="ANKYRIN"/>
</dbReference>
<protein>
    <recommendedName>
        <fullName evidence="6">Ankyrin repeat protein</fullName>
    </recommendedName>
</protein>
<evidence type="ECO:0000256" key="2">
    <source>
        <dbReference type="ARBA" id="ARBA00023043"/>
    </source>
</evidence>
<name>A0A9W8Q9H3_AKAMU</name>
<dbReference type="KEGG" id="amus:LMH87_011311"/>
<evidence type="ECO:0000313" key="4">
    <source>
        <dbReference type="EMBL" id="KAJ4150566.1"/>
    </source>
</evidence>
<keyword evidence="2 3" id="KW-0040">ANK repeat</keyword>